<sequence length="233" mass="25957">MRKISRFSPNSSTVGHVAVSAHYAELISNEDQHMSHWSDEHAHDYDERWGQLAFHQLIPQLANVRPGHRIVEIGCGGGFLSLCLAQSQPNVTVLALDPSAAMIERAHKRQQQAGIGPEQLSFALAGAEQLDVMPASQDLIVAAFSLHHWQQPEVAMTRLTQALKPGGRFWLCEDLNTPSFGDLDVHQQLKMLPGIEALLRDFGFRDITHRTHHTDEGDFLEVQGVRPVQELAL</sequence>
<dbReference type="CDD" id="cd02440">
    <property type="entry name" value="AdoMet_MTases"/>
    <property type="match status" value="1"/>
</dbReference>
<dbReference type="InterPro" id="IPR041698">
    <property type="entry name" value="Methyltransf_25"/>
</dbReference>
<name>A0A222FPN8_9GAMM</name>
<organism evidence="2 3">
    <name type="scientific">Bacterioplanes sanyensis</name>
    <dbReference type="NCBI Taxonomy" id="1249553"/>
    <lineage>
        <taxon>Bacteria</taxon>
        <taxon>Pseudomonadati</taxon>
        <taxon>Pseudomonadota</taxon>
        <taxon>Gammaproteobacteria</taxon>
        <taxon>Oceanospirillales</taxon>
        <taxon>Oceanospirillaceae</taxon>
        <taxon>Bacterioplanes</taxon>
    </lineage>
</organism>
<dbReference type="PANTHER" id="PTHR43591">
    <property type="entry name" value="METHYLTRANSFERASE"/>
    <property type="match status" value="1"/>
</dbReference>
<dbReference type="KEGG" id="bsan:CHH28_17500"/>
<dbReference type="GO" id="GO:0008757">
    <property type="term" value="F:S-adenosylmethionine-dependent methyltransferase activity"/>
    <property type="evidence" value="ECO:0007669"/>
    <property type="project" value="InterPro"/>
</dbReference>
<feature type="domain" description="Methyltransferase" evidence="1">
    <location>
        <begin position="70"/>
        <end position="167"/>
    </location>
</feature>
<dbReference type="PANTHER" id="PTHR43591:SF97">
    <property type="entry name" value="CLASS I SAM-DEPENDENT METHYLTRANSFERASE"/>
    <property type="match status" value="1"/>
</dbReference>
<evidence type="ECO:0000313" key="2">
    <source>
        <dbReference type="EMBL" id="ASP40361.1"/>
    </source>
</evidence>
<reference evidence="2 3" key="1">
    <citation type="submission" date="2017-07" db="EMBL/GenBank/DDBJ databases">
        <title>Annotated genome sequence of Bacterioplanes sanyensis isolated from Red Sea.</title>
        <authorList>
            <person name="Rehman Z.U."/>
        </authorList>
    </citation>
    <scope>NUCLEOTIDE SEQUENCE [LARGE SCALE GENOMIC DNA]</scope>
    <source>
        <strain evidence="2 3">NV9</strain>
    </source>
</reference>
<evidence type="ECO:0000259" key="1">
    <source>
        <dbReference type="Pfam" id="PF13649"/>
    </source>
</evidence>
<dbReference type="Proteomes" id="UP000202440">
    <property type="component" value="Chromosome"/>
</dbReference>
<dbReference type="SUPFAM" id="SSF53335">
    <property type="entry name" value="S-adenosyl-L-methionine-dependent methyltransferases"/>
    <property type="match status" value="1"/>
</dbReference>
<proteinExistence type="predicted"/>
<dbReference type="Gene3D" id="3.40.50.150">
    <property type="entry name" value="Vaccinia Virus protein VP39"/>
    <property type="match status" value="1"/>
</dbReference>
<dbReference type="InterPro" id="IPR029063">
    <property type="entry name" value="SAM-dependent_MTases_sf"/>
</dbReference>
<accession>A0A222FPN8</accession>
<keyword evidence="3" id="KW-1185">Reference proteome</keyword>
<evidence type="ECO:0000313" key="3">
    <source>
        <dbReference type="Proteomes" id="UP000202440"/>
    </source>
</evidence>
<dbReference type="AlphaFoldDB" id="A0A222FPN8"/>
<protein>
    <recommendedName>
        <fullName evidence="1">Methyltransferase domain-containing protein</fullName>
    </recommendedName>
</protein>
<dbReference type="Pfam" id="PF13649">
    <property type="entry name" value="Methyltransf_25"/>
    <property type="match status" value="1"/>
</dbReference>
<gene>
    <name evidence="2" type="ORF">CHH28_17500</name>
</gene>
<dbReference type="EMBL" id="CP022530">
    <property type="protein sequence ID" value="ASP40361.1"/>
    <property type="molecule type" value="Genomic_DNA"/>
</dbReference>